<evidence type="ECO:0000256" key="2">
    <source>
        <dbReference type="SAM" id="SignalP"/>
    </source>
</evidence>
<feature type="region of interest" description="Disordered" evidence="1">
    <location>
        <begin position="26"/>
        <end position="61"/>
    </location>
</feature>
<evidence type="ECO:0000256" key="1">
    <source>
        <dbReference type="SAM" id="MobiDB-lite"/>
    </source>
</evidence>
<keyword evidence="4" id="KW-1185">Reference proteome</keyword>
<evidence type="ECO:0008006" key="5">
    <source>
        <dbReference type="Google" id="ProtNLM"/>
    </source>
</evidence>
<dbReference type="OrthoDB" id="3783044at2"/>
<keyword evidence="2" id="KW-0732">Signal</keyword>
<protein>
    <recommendedName>
        <fullName evidence="5">DUF4352 domain-containing protein</fullName>
    </recommendedName>
</protein>
<dbReference type="Proteomes" id="UP000294927">
    <property type="component" value="Unassembled WGS sequence"/>
</dbReference>
<evidence type="ECO:0000313" key="4">
    <source>
        <dbReference type="Proteomes" id="UP000294927"/>
    </source>
</evidence>
<dbReference type="AlphaFoldDB" id="A0A4R7V2R6"/>
<name>A0A4R7V2R6_9PSEU</name>
<reference evidence="3 4" key="1">
    <citation type="submission" date="2019-03" db="EMBL/GenBank/DDBJ databases">
        <title>Genomic Encyclopedia of Archaeal and Bacterial Type Strains, Phase II (KMG-II): from individual species to whole genera.</title>
        <authorList>
            <person name="Goeker M."/>
        </authorList>
    </citation>
    <scope>NUCLEOTIDE SEQUENCE [LARGE SCALE GENOMIC DNA]</scope>
    <source>
        <strain evidence="3 4">DSM 45499</strain>
    </source>
</reference>
<dbReference type="RefSeq" id="WP_133907047.1">
    <property type="nucleotide sequence ID" value="NZ_SOCP01000016.1"/>
</dbReference>
<feature type="compositionally biased region" description="Low complexity" evidence="1">
    <location>
        <begin position="40"/>
        <end position="52"/>
    </location>
</feature>
<proteinExistence type="predicted"/>
<dbReference type="EMBL" id="SOCP01000016">
    <property type="protein sequence ID" value="TDV43140.1"/>
    <property type="molecule type" value="Genomic_DNA"/>
</dbReference>
<organism evidence="3 4">
    <name type="scientific">Actinophytocola oryzae</name>
    <dbReference type="NCBI Taxonomy" id="502181"/>
    <lineage>
        <taxon>Bacteria</taxon>
        <taxon>Bacillati</taxon>
        <taxon>Actinomycetota</taxon>
        <taxon>Actinomycetes</taxon>
        <taxon>Pseudonocardiales</taxon>
        <taxon>Pseudonocardiaceae</taxon>
    </lineage>
</organism>
<feature type="signal peptide" evidence="2">
    <location>
        <begin position="1"/>
        <end position="18"/>
    </location>
</feature>
<gene>
    <name evidence="3" type="ORF">CLV71_11674</name>
</gene>
<evidence type="ECO:0000313" key="3">
    <source>
        <dbReference type="EMBL" id="TDV43140.1"/>
    </source>
</evidence>
<feature type="chain" id="PRO_5039324540" description="DUF4352 domain-containing protein" evidence="2">
    <location>
        <begin position="19"/>
        <end position="210"/>
    </location>
</feature>
<accession>A0A4R7V2R6</accession>
<comment type="caution">
    <text evidence="3">The sequence shown here is derived from an EMBL/GenBank/DDBJ whole genome shotgun (WGS) entry which is preliminary data.</text>
</comment>
<sequence>MSHRKIVIVACAAVLALAGCGSEQEETAAPGTSVPQTPVAASSSPSKEAPPSGDGELTPTGTKLAVGETATVMYETKSLSKDGTKLAVTTESVKAGSIGDLADFDLDAQAKVSDPFYVTVSFTNVGPLPMEPGGIFGVIAAHNTSGDELNRLSLIGDFAPCQGDVPDNLAVGESYTDCGVYLAPTGQKIKDVTLAFYFGDADRTEITWTA</sequence>
<dbReference type="PROSITE" id="PS51257">
    <property type="entry name" value="PROKAR_LIPOPROTEIN"/>
    <property type="match status" value="1"/>
</dbReference>